<evidence type="ECO:0000313" key="3">
    <source>
        <dbReference type="EMBL" id="RKP48929.1"/>
    </source>
</evidence>
<feature type="domain" description="GFO/IDH/MocA-like oxidoreductase" evidence="2">
    <location>
        <begin position="137"/>
        <end position="271"/>
    </location>
</feature>
<feature type="domain" description="Gfo/Idh/MocA-like oxidoreductase N-terminal" evidence="1">
    <location>
        <begin position="6"/>
        <end position="129"/>
    </location>
</feature>
<dbReference type="Gene3D" id="3.40.50.720">
    <property type="entry name" value="NAD(P)-binding Rossmann-like Domain"/>
    <property type="match status" value="1"/>
</dbReference>
<evidence type="ECO:0000259" key="1">
    <source>
        <dbReference type="Pfam" id="PF01408"/>
    </source>
</evidence>
<dbReference type="InterPro" id="IPR055170">
    <property type="entry name" value="GFO_IDH_MocA-like_dom"/>
</dbReference>
<dbReference type="InterPro" id="IPR036291">
    <property type="entry name" value="NAD(P)-bd_dom_sf"/>
</dbReference>
<dbReference type="EMBL" id="RBZM01000009">
    <property type="protein sequence ID" value="RKP48929.1"/>
    <property type="molecule type" value="Genomic_DNA"/>
</dbReference>
<name>A0A494XLB6_9BACL</name>
<dbReference type="SUPFAM" id="SSF55347">
    <property type="entry name" value="Glyceraldehyde-3-phosphate dehydrogenase-like, C-terminal domain"/>
    <property type="match status" value="1"/>
</dbReference>
<accession>A0A494XLB6</accession>
<dbReference type="Pfam" id="PF01408">
    <property type="entry name" value="GFO_IDH_MocA"/>
    <property type="match status" value="1"/>
</dbReference>
<dbReference type="PANTHER" id="PTHR43708:SF8">
    <property type="entry name" value="OXIDOREDUCTASE"/>
    <property type="match status" value="1"/>
</dbReference>
<dbReference type="Gene3D" id="3.30.360.10">
    <property type="entry name" value="Dihydrodipicolinate Reductase, domain 2"/>
    <property type="match status" value="1"/>
</dbReference>
<dbReference type="InterPro" id="IPR000683">
    <property type="entry name" value="Gfo/Idh/MocA-like_OxRdtase_N"/>
</dbReference>
<dbReference type="SUPFAM" id="SSF51735">
    <property type="entry name" value="NAD(P)-binding Rossmann-fold domains"/>
    <property type="match status" value="1"/>
</dbReference>
<evidence type="ECO:0000313" key="4">
    <source>
        <dbReference type="Proteomes" id="UP000282076"/>
    </source>
</evidence>
<dbReference type="RefSeq" id="WP_120979067.1">
    <property type="nucleotide sequence ID" value="NZ_RBZM01000009.1"/>
</dbReference>
<keyword evidence="4" id="KW-1185">Reference proteome</keyword>
<evidence type="ECO:0000259" key="2">
    <source>
        <dbReference type="Pfam" id="PF22725"/>
    </source>
</evidence>
<comment type="caution">
    <text evidence="3">The sequence shown here is derived from an EMBL/GenBank/DDBJ whole genome shotgun (WGS) entry which is preliminary data.</text>
</comment>
<dbReference type="InterPro" id="IPR051317">
    <property type="entry name" value="Gfo/Idh/MocA_oxidoreduct"/>
</dbReference>
<protein>
    <submittedName>
        <fullName evidence="3">Gfo/Idh/MocA family oxidoreductase</fullName>
    </submittedName>
</protein>
<dbReference type="AlphaFoldDB" id="A0A494XLB6"/>
<dbReference type="GO" id="GO:0000166">
    <property type="term" value="F:nucleotide binding"/>
    <property type="evidence" value="ECO:0007669"/>
    <property type="project" value="InterPro"/>
</dbReference>
<dbReference type="PANTHER" id="PTHR43708">
    <property type="entry name" value="CONSERVED EXPRESSED OXIDOREDUCTASE (EUROFUNG)"/>
    <property type="match status" value="1"/>
</dbReference>
<proteinExistence type="predicted"/>
<dbReference type="Proteomes" id="UP000282076">
    <property type="component" value="Unassembled WGS sequence"/>
</dbReference>
<reference evidence="3 4" key="1">
    <citation type="submission" date="2018-10" db="EMBL/GenBank/DDBJ databases">
        <title>Cohnella sp. M2MS4P-1, whole genome shotgun sequence.</title>
        <authorList>
            <person name="Tuo L."/>
        </authorList>
    </citation>
    <scope>NUCLEOTIDE SEQUENCE [LARGE SCALE GENOMIC DNA]</scope>
    <source>
        <strain evidence="3 4">M2MS4P-1</strain>
    </source>
</reference>
<dbReference type="OrthoDB" id="9815825at2"/>
<gene>
    <name evidence="3" type="ORF">D7Z26_21470</name>
</gene>
<sequence>MNSATIRVAVLGLHNHYHIYPMAHYISQGTVPGIEWAGVYDERTLQAEQFSAKYGLTQTYSSKDALFADPTVDAVLVMSDTGSHEEDVLLCAKHGKHILLDKPISITVAQAERMVRAAEEANVIFMMAYLIRYLPPYVKARKLIEQGVIGKPLTMKISIRCPLYFITDSPDTKEPGWYVEPKRGGYGGFNDHGIHYADIMRYLLGSEPVSVFGQVAKLKHRELEVDDYGVCVVAMDQGEIVTIESTWHAPGWYAPMISQEECLIVGTEGEIQIHYQKSPQLEVSGNGINGREYFDWQGDDRYEICYKECLLDFVEVVQGNKPVSVGGHDGLKALRVIEGAYRSSDEGALIPINSN</sequence>
<dbReference type="Pfam" id="PF22725">
    <property type="entry name" value="GFO_IDH_MocA_C3"/>
    <property type="match status" value="1"/>
</dbReference>
<organism evidence="3 4">
    <name type="scientific">Cohnella endophytica</name>
    <dbReference type="NCBI Taxonomy" id="2419778"/>
    <lineage>
        <taxon>Bacteria</taxon>
        <taxon>Bacillati</taxon>
        <taxon>Bacillota</taxon>
        <taxon>Bacilli</taxon>
        <taxon>Bacillales</taxon>
        <taxon>Paenibacillaceae</taxon>
        <taxon>Cohnella</taxon>
    </lineage>
</organism>